<keyword evidence="2" id="KW-1185">Reference proteome</keyword>
<proteinExistence type="predicted"/>
<gene>
    <name evidence="1" type="ORF">BN2475_750009</name>
</gene>
<name>A0A1N7SJE6_9BURK</name>
<dbReference type="EMBL" id="CYGX02000075">
    <property type="protein sequence ID" value="SIT47496.1"/>
    <property type="molecule type" value="Genomic_DNA"/>
</dbReference>
<dbReference type="RefSeq" id="WP_143325942.1">
    <property type="nucleotide sequence ID" value="NZ_CYGX02000075.1"/>
</dbReference>
<dbReference type="AlphaFoldDB" id="A0A1N7SJE6"/>
<accession>A0A1N7SJE6</accession>
<evidence type="ECO:0000313" key="2">
    <source>
        <dbReference type="Proteomes" id="UP000187012"/>
    </source>
</evidence>
<protein>
    <submittedName>
        <fullName evidence="1">Uncharacterized protein</fullName>
    </submittedName>
</protein>
<reference evidence="1 2" key="1">
    <citation type="submission" date="2016-12" db="EMBL/GenBank/DDBJ databases">
        <authorList>
            <person name="Song W.-J."/>
            <person name="Kurnit D.M."/>
        </authorList>
    </citation>
    <scope>NUCLEOTIDE SEQUENCE [LARGE SCALE GENOMIC DNA]</scope>
    <source>
        <strain evidence="1 2">STM7296</strain>
    </source>
</reference>
<dbReference type="OrthoDB" id="9911476at2"/>
<evidence type="ECO:0000313" key="1">
    <source>
        <dbReference type="EMBL" id="SIT47496.1"/>
    </source>
</evidence>
<dbReference type="STRING" id="1247936.BN2475_750009"/>
<dbReference type="Proteomes" id="UP000187012">
    <property type="component" value="Unassembled WGS sequence"/>
</dbReference>
<sequence length="90" mass="9859">MPWNFTNRQLDPMTLTVDGAPVEVAGGATVEIAAGPTSIAYHRLNYALVGIWPFPADQSVDARYDGGQNIRVQNPNTGTTAIYHYQEPLR</sequence>
<organism evidence="1 2">
    <name type="scientific">Paraburkholderia ribeironis</name>
    <dbReference type="NCBI Taxonomy" id="1247936"/>
    <lineage>
        <taxon>Bacteria</taxon>
        <taxon>Pseudomonadati</taxon>
        <taxon>Pseudomonadota</taxon>
        <taxon>Betaproteobacteria</taxon>
        <taxon>Burkholderiales</taxon>
        <taxon>Burkholderiaceae</taxon>
        <taxon>Paraburkholderia</taxon>
    </lineage>
</organism>